<dbReference type="Gene3D" id="3.40.710.10">
    <property type="entry name" value="DD-peptidase/beta-lactamase superfamily"/>
    <property type="match status" value="1"/>
</dbReference>
<dbReference type="GO" id="GO:0016787">
    <property type="term" value="F:hydrolase activity"/>
    <property type="evidence" value="ECO:0007669"/>
    <property type="project" value="UniProtKB-KW"/>
</dbReference>
<dbReference type="AlphaFoldDB" id="A0A9W4U785"/>
<dbReference type="SUPFAM" id="SSF56601">
    <property type="entry name" value="beta-lactamase/transpeptidase-like"/>
    <property type="match status" value="1"/>
</dbReference>
<keyword evidence="5" id="KW-1185">Reference proteome</keyword>
<dbReference type="OrthoDB" id="428260at2759"/>
<reference evidence="4" key="1">
    <citation type="submission" date="2023-01" db="EMBL/GenBank/DDBJ databases">
        <authorList>
            <person name="Van Ghelder C."/>
            <person name="Rancurel C."/>
        </authorList>
    </citation>
    <scope>NUCLEOTIDE SEQUENCE</scope>
    <source>
        <strain evidence="4">CNCM I-4278</strain>
    </source>
</reference>
<evidence type="ECO:0000313" key="5">
    <source>
        <dbReference type="Proteomes" id="UP001152607"/>
    </source>
</evidence>
<evidence type="ECO:0000256" key="2">
    <source>
        <dbReference type="ARBA" id="ARBA00022801"/>
    </source>
</evidence>
<dbReference type="Proteomes" id="UP001152607">
    <property type="component" value="Unassembled WGS sequence"/>
</dbReference>
<keyword evidence="2" id="KW-0378">Hydrolase</keyword>
<comment type="caution">
    <text evidence="4">The sequence shown here is derived from an EMBL/GenBank/DDBJ whole genome shotgun (WGS) entry which is preliminary data.</text>
</comment>
<dbReference type="Pfam" id="PF00144">
    <property type="entry name" value="Beta-lactamase"/>
    <property type="match status" value="1"/>
</dbReference>
<feature type="domain" description="Beta-lactamase-related" evidence="3">
    <location>
        <begin position="13"/>
        <end position="380"/>
    </location>
</feature>
<proteinExistence type="inferred from homology"/>
<sequence length="398" mass="43811">MESFEASLAKATERGSNKGVAGAVVAVVDKTGKFIYRHVQGSNGVSEQAPPLQFDQTYFVASCTKLIASIAALQCVERGLIALDDPLDKHLPEFTSQQIIKTKDDGSFTLHDAKNPVTLRHLLTHSSGAAYTQFIPSLVAWRKSQGHKPEFVMGEDVAEKYPEPRLFEAGEGWMYGASLDWAGLLVSRLTGQSLGTYVEQNIATPLNITSFTWNPASKPQVKEKLMTMSVRKEDGTLVDSTEPIASLESENGGAGMYSNIEDYTRVLVDLLQDNPKTLKKETVEMIFSPQFANGGPEQQAMIPVGDMTWATHTGRIAKGVTPNYSLAGYFVTEDVERADFLIPKGTLTWSGLPNLQWAVNRERGIGYMFCTQILPWNDDVSQSLSAEFCTAVWRNLVK</sequence>
<dbReference type="InterPro" id="IPR001466">
    <property type="entry name" value="Beta-lactam-related"/>
</dbReference>
<name>A0A9W4U785_9PLEO</name>
<accession>A0A9W4U785</accession>
<evidence type="ECO:0000256" key="1">
    <source>
        <dbReference type="ARBA" id="ARBA00009009"/>
    </source>
</evidence>
<gene>
    <name evidence="4" type="ORF">PDIGIT_LOCUS3156</name>
</gene>
<organism evidence="4 5">
    <name type="scientific">Periconia digitata</name>
    <dbReference type="NCBI Taxonomy" id="1303443"/>
    <lineage>
        <taxon>Eukaryota</taxon>
        <taxon>Fungi</taxon>
        <taxon>Dikarya</taxon>
        <taxon>Ascomycota</taxon>
        <taxon>Pezizomycotina</taxon>
        <taxon>Dothideomycetes</taxon>
        <taxon>Pleosporomycetidae</taxon>
        <taxon>Pleosporales</taxon>
        <taxon>Massarineae</taxon>
        <taxon>Periconiaceae</taxon>
        <taxon>Periconia</taxon>
    </lineage>
</organism>
<dbReference type="InterPro" id="IPR050789">
    <property type="entry name" value="Diverse_Enzym_Activities"/>
</dbReference>
<dbReference type="PANTHER" id="PTHR43283:SF17">
    <property type="entry name" value="(LOVD), PUTATIVE (AFU_ORTHOLOGUE AFUA_5G00920)-RELATED"/>
    <property type="match status" value="1"/>
</dbReference>
<dbReference type="PANTHER" id="PTHR43283">
    <property type="entry name" value="BETA-LACTAMASE-RELATED"/>
    <property type="match status" value="1"/>
</dbReference>
<evidence type="ECO:0000259" key="3">
    <source>
        <dbReference type="Pfam" id="PF00144"/>
    </source>
</evidence>
<comment type="similarity">
    <text evidence="1">Belongs to the class-A beta-lactamase family.</text>
</comment>
<dbReference type="EMBL" id="CAOQHR010000002">
    <property type="protein sequence ID" value="CAI6309419.1"/>
    <property type="molecule type" value="Genomic_DNA"/>
</dbReference>
<evidence type="ECO:0000313" key="4">
    <source>
        <dbReference type="EMBL" id="CAI6309419.1"/>
    </source>
</evidence>
<protein>
    <recommendedName>
        <fullName evidence="3">Beta-lactamase-related domain-containing protein</fullName>
    </recommendedName>
</protein>
<dbReference type="InterPro" id="IPR012338">
    <property type="entry name" value="Beta-lactam/transpept-like"/>
</dbReference>